<keyword evidence="3 6" id="KW-0812">Transmembrane</keyword>
<keyword evidence="5 6" id="KW-0472">Membrane</keyword>
<evidence type="ECO:0000313" key="7">
    <source>
        <dbReference type="EMBL" id="WIT11368.1"/>
    </source>
</evidence>
<dbReference type="InterPro" id="IPR005495">
    <property type="entry name" value="LptG/LptF_permease"/>
</dbReference>
<evidence type="ECO:0000256" key="2">
    <source>
        <dbReference type="ARBA" id="ARBA00022475"/>
    </source>
</evidence>
<feature type="transmembrane region" description="Helical" evidence="6">
    <location>
        <begin position="305"/>
        <end position="324"/>
    </location>
</feature>
<dbReference type="AlphaFoldDB" id="A0AA95NCV3"/>
<dbReference type="PANTHER" id="PTHR33529">
    <property type="entry name" value="SLR0882 PROTEIN-RELATED"/>
    <property type="match status" value="1"/>
</dbReference>
<dbReference type="KEGG" id="pais:PFX98_21105"/>
<keyword evidence="2" id="KW-1003">Cell membrane</keyword>
<proteinExistence type="predicted"/>
<dbReference type="EMBL" id="CP116346">
    <property type="protein sequence ID" value="WIT11368.1"/>
    <property type="molecule type" value="Genomic_DNA"/>
</dbReference>
<accession>A0AA95NCV3</accession>
<organism evidence="7 8">
    <name type="scientific">Paucibacter sediminis</name>
    <dbReference type="NCBI Taxonomy" id="3019553"/>
    <lineage>
        <taxon>Bacteria</taxon>
        <taxon>Pseudomonadati</taxon>
        <taxon>Pseudomonadota</taxon>
        <taxon>Betaproteobacteria</taxon>
        <taxon>Burkholderiales</taxon>
        <taxon>Sphaerotilaceae</taxon>
        <taxon>Roseateles</taxon>
    </lineage>
</organism>
<reference evidence="7" key="1">
    <citation type="submission" date="2023-01" db="EMBL/GenBank/DDBJ databases">
        <title>Whole genome sequence of Paucibacter sp. S2-9 isolated from pond sediment.</title>
        <authorList>
            <person name="Jung J.Y."/>
        </authorList>
    </citation>
    <scope>NUCLEOTIDE SEQUENCE</scope>
    <source>
        <strain evidence="7">S2-9</strain>
    </source>
</reference>
<keyword evidence="8" id="KW-1185">Reference proteome</keyword>
<dbReference type="GO" id="GO:0043190">
    <property type="term" value="C:ATP-binding cassette (ABC) transporter complex"/>
    <property type="evidence" value="ECO:0007669"/>
    <property type="project" value="TreeGrafter"/>
</dbReference>
<evidence type="ECO:0000256" key="3">
    <source>
        <dbReference type="ARBA" id="ARBA00022692"/>
    </source>
</evidence>
<name>A0AA95NCV3_9BURK</name>
<dbReference type="Pfam" id="PF03739">
    <property type="entry name" value="LptF_LptG"/>
    <property type="match status" value="1"/>
</dbReference>
<evidence type="ECO:0000256" key="5">
    <source>
        <dbReference type="ARBA" id="ARBA00023136"/>
    </source>
</evidence>
<dbReference type="RefSeq" id="WP_285232450.1">
    <property type="nucleotide sequence ID" value="NZ_CP116346.1"/>
</dbReference>
<feature type="transmembrane region" description="Helical" evidence="6">
    <location>
        <begin position="364"/>
        <end position="386"/>
    </location>
</feature>
<feature type="transmembrane region" description="Helical" evidence="6">
    <location>
        <begin position="99"/>
        <end position="122"/>
    </location>
</feature>
<dbReference type="Proteomes" id="UP001177769">
    <property type="component" value="Chromosome"/>
</dbReference>
<evidence type="ECO:0000256" key="4">
    <source>
        <dbReference type="ARBA" id="ARBA00022989"/>
    </source>
</evidence>
<feature type="transmembrane region" description="Helical" evidence="6">
    <location>
        <begin position="12"/>
        <end position="30"/>
    </location>
</feature>
<evidence type="ECO:0000256" key="1">
    <source>
        <dbReference type="ARBA" id="ARBA00004651"/>
    </source>
</evidence>
<sequence length="389" mass="41782">MRTVRRLLYRDVFGAVSFVMLGFLSLFFFVDFVDDLDRMNRVGAGAAQAAWLSLLKVPGNVYELAPFAILIGTIYSLARLAQSSEFTILRTAGLGPGRALGLLASLALMFAALTFVIGDYIAPLTGREAMVARARNAGAAVSESGAWLKDKLSTPAGEWSYSVHVQRARAGGLLEQIRIFEFDAQGGLVTRLSAQSAKVSNIGVWTLEGVSATQWRQTGSPLLSLAPGKEAAPAARPGTGPAPAGLVEHRLAQLPWHSSLTLGVVTAAVLPAANMSTLELYRYTEHLSAQEQSAQAHNIQFWRKAFYPIACMVMVALALPFAYLHGRAGGISLKVFGGIMLGISFVLINNLAGHLGLLKNWTPWAVAAAPSLFYMGISLAAFGWLVRYR</sequence>
<dbReference type="GO" id="GO:0015920">
    <property type="term" value="P:lipopolysaccharide transport"/>
    <property type="evidence" value="ECO:0007669"/>
    <property type="project" value="TreeGrafter"/>
</dbReference>
<keyword evidence="4 6" id="KW-1133">Transmembrane helix</keyword>
<comment type="subcellular location">
    <subcellularLocation>
        <location evidence="1">Cell membrane</location>
        <topology evidence="1">Multi-pass membrane protein</topology>
    </subcellularLocation>
</comment>
<dbReference type="PANTHER" id="PTHR33529:SF2">
    <property type="entry name" value="LIPOPOLYSACCHARIDE EXPORT SYSTEM PERMEASE PROTEIN LPTG"/>
    <property type="match status" value="1"/>
</dbReference>
<evidence type="ECO:0000256" key="6">
    <source>
        <dbReference type="SAM" id="Phobius"/>
    </source>
</evidence>
<evidence type="ECO:0000313" key="8">
    <source>
        <dbReference type="Proteomes" id="UP001177769"/>
    </source>
</evidence>
<feature type="transmembrane region" description="Helical" evidence="6">
    <location>
        <begin position="61"/>
        <end position="78"/>
    </location>
</feature>
<protein>
    <submittedName>
        <fullName evidence="7">LptF/LptG family permease</fullName>
    </submittedName>
</protein>
<feature type="transmembrane region" description="Helical" evidence="6">
    <location>
        <begin position="331"/>
        <end position="352"/>
    </location>
</feature>
<gene>
    <name evidence="7" type="ORF">PFX98_21105</name>
</gene>